<organism evidence="1 2">
    <name type="scientific">Corynebacterium poyangense</name>
    <dbReference type="NCBI Taxonomy" id="2684405"/>
    <lineage>
        <taxon>Bacteria</taxon>
        <taxon>Bacillati</taxon>
        <taxon>Actinomycetota</taxon>
        <taxon>Actinomycetes</taxon>
        <taxon>Mycobacteriales</taxon>
        <taxon>Corynebacteriaceae</taxon>
        <taxon>Corynebacterium</taxon>
    </lineage>
</organism>
<reference evidence="1 2" key="1">
    <citation type="submission" date="2019-12" db="EMBL/GenBank/DDBJ databases">
        <title>Corynebacterium sp. nov., isolated from feces of the Anser Albifrons in China.</title>
        <authorList>
            <person name="Liu Q."/>
        </authorList>
    </citation>
    <scope>NUCLEOTIDE SEQUENCE [LARGE SCALE GENOMIC DNA]</scope>
    <source>
        <strain evidence="1 2">4H37-19</strain>
    </source>
</reference>
<evidence type="ECO:0000313" key="1">
    <source>
        <dbReference type="EMBL" id="QNQ91017.1"/>
    </source>
</evidence>
<gene>
    <name evidence="1" type="ORF">GP475_10550</name>
</gene>
<dbReference type="EMBL" id="CP046884">
    <property type="protein sequence ID" value="QNQ91017.1"/>
    <property type="molecule type" value="Genomic_DNA"/>
</dbReference>
<evidence type="ECO:0000313" key="2">
    <source>
        <dbReference type="Proteomes" id="UP000516320"/>
    </source>
</evidence>
<dbReference type="RefSeq" id="WP_187974327.1">
    <property type="nucleotide sequence ID" value="NZ_CP046884.1"/>
</dbReference>
<accession>A0A7H0SR42</accession>
<dbReference type="Proteomes" id="UP000516320">
    <property type="component" value="Chromosome"/>
</dbReference>
<proteinExistence type="predicted"/>
<keyword evidence="2" id="KW-1185">Reference proteome</keyword>
<sequence length="183" mass="20389">MSSGKGVKTTWVIVLIVVVIGIFYINQHDTKGHVGLVPGKNSALAIAVNPCGIPVDRIEVYNDGLVFLRDTTSNQRDYFTVDFHPGHDSTGQWRVNKSKPSIQGDNQFFITGVSIQALHRTTLPYGWEKASLSTDGLVLGGHLSTMKDKVKDGYVWVDWSGGKLIPLAEFQQCPEQYRGVWWR</sequence>
<name>A0A7H0SR42_9CORY</name>
<protein>
    <submittedName>
        <fullName evidence="1">Uncharacterized protein</fullName>
    </submittedName>
</protein>
<dbReference type="AlphaFoldDB" id="A0A7H0SR42"/>
<dbReference type="KEGG" id="cpoy:GP475_10550"/>